<dbReference type="Proteomes" id="UP000231279">
    <property type="component" value="Unassembled WGS sequence"/>
</dbReference>
<keyword evidence="3" id="KW-1185">Reference proteome</keyword>
<reference evidence="3" key="1">
    <citation type="journal article" date="2018" name="Gigascience">
        <title>Genome assembly of the Pink Ipe (Handroanthus impetiginosus, Bignoniaceae), a highly valued, ecologically keystone Neotropical timber forest tree.</title>
        <authorList>
            <person name="Silva-Junior O.B."/>
            <person name="Grattapaglia D."/>
            <person name="Novaes E."/>
            <person name="Collevatti R.G."/>
        </authorList>
    </citation>
    <scope>NUCLEOTIDE SEQUENCE [LARGE SCALE GENOMIC DNA]</scope>
    <source>
        <strain evidence="3">cv. UFG-1</strain>
    </source>
</reference>
<evidence type="ECO:0000313" key="3">
    <source>
        <dbReference type="Proteomes" id="UP000231279"/>
    </source>
</evidence>
<dbReference type="AlphaFoldDB" id="A0A2G9I9D1"/>
<dbReference type="STRING" id="429701.A0A2G9I9D1"/>
<comment type="caution">
    <text evidence="2">The sequence shown here is derived from an EMBL/GenBank/DDBJ whole genome shotgun (WGS) entry which is preliminary data.</text>
</comment>
<accession>A0A2G9I9D1</accession>
<gene>
    <name evidence="2" type="ORF">CDL12_00871</name>
</gene>
<sequence>MAYAAVVALAQNLKQLLQSDHLPPHYPKLELQSLHENVSSLQTSLEKFVLVPKNRRDAVKKLESRISDAIYKAQDAIESFLSKQSETEEIAEEQTVFLQELQEIIENISPIRRDTKEISDLIREQTGDSLSEDTRSAKTTFSTKIKIVGQDKDRKLVMDDLKSDTNEHAEAVSTLPPSSPMASPPETLEQVVQDTSTPPPPSPSLLKSLEHGSAPPPPPPSPKISEKVAQQYLEDLVARNLIFVRRNTSNGYIKTCGDMMLSGT</sequence>
<name>A0A2G9I9D1_9LAMI</name>
<protein>
    <submittedName>
        <fullName evidence="2">Uncharacterized protein</fullName>
    </submittedName>
</protein>
<dbReference type="EMBL" id="NKXS01000102">
    <property type="protein sequence ID" value="PIN26359.1"/>
    <property type="molecule type" value="Genomic_DNA"/>
</dbReference>
<dbReference type="OrthoDB" id="907023at2759"/>
<proteinExistence type="predicted"/>
<organism evidence="2 3">
    <name type="scientific">Handroanthus impetiginosus</name>
    <dbReference type="NCBI Taxonomy" id="429701"/>
    <lineage>
        <taxon>Eukaryota</taxon>
        <taxon>Viridiplantae</taxon>
        <taxon>Streptophyta</taxon>
        <taxon>Embryophyta</taxon>
        <taxon>Tracheophyta</taxon>
        <taxon>Spermatophyta</taxon>
        <taxon>Magnoliopsida</taxon>
        <taxon>eudicotyledons</taxon>
        <taxon>Gunneridae</taxon>
        <taxon>Pentapetalae</taxon>
        <taxon>asterids</taxon>
        <taxon>lamiids</taxon>
        <taxon>Lamiales</taxon>
        <taxon>Bignoniaceae</taxon>
        <taxon>Crescentiina</taxon>
        <taxon>Tabebuia alliance</taxon>
        <taxon>Handroanthus</taxon>
    </lineage>
</organism>
<dbReference type="Gene3D" id="1.20.5.4130">
    <property type="match status" value="1"/>
</dbReference>
<feature type="region of interest" description="Disordered" evidence="1">
    <location>
        <begin position="164"/>
        <end position="225"/>
    </location>
</feature>
<evidence type="ECO:0000313" key="2">
    <source>
        <dbReference type="EMBL" id="PIN26359.1"/>
    </source>
</evidence>
<evidence type="ECO:0000256" key="1">
    <source>
        <dbReference type="SAM" id="MobiDB-lite"/>
    </source>
</evidence>